<dbReference type="EMBL" id="KX839260">
    <property type="protein sequence ID" value="AOW70813.1"/>
    <property type="molecule type" value="Genomic_DNA"/>
</dbReference>
<accession>A0A1D8RDK3</accession>
<gene>
    <name evidence="1" type="primary">atpD</name>
</gene>
<organism evidence="1">
    <name type="scientific">Monodopsis sp. MarTras21</name>
    <dbReference type="NCBI Taxonomy" id="1745953"/>
    <lineage>
        <taxon>Eukaryota</taxon>
        <taxon>Sar</taxon>
        <taxon>Stramenopiles</taxon>
        <taxon>Ochrophyta</taxon>
        <taxon>Eustigmatophyceae</taxon>
        <taxon>Eustigmatales</taxon>
        <taxon>Monodopsidaceae</taxon>
        <taxon>Monodopsis</taxon>
    </lineage>
</organism>
<protein>
    <submittedName>
        <fullName evidence="1">Putative atpD ATP synthase CF1, subunit delta</fullName>
    </submittedName>
</protein>
<name>A0A1D8RDK3_9STRA</name>
<keyword evidence="1" id="KW-0934">Plastid</keyword>
<keyword evidence="1" id="KW-0150">Chloroplast</keyword>
<sequence length="232" mass="27125">MGCFDKIQLSQNLIQNFVKAFLAVPNAYDMYHVGVWFRTLAYHTAQTFPATEGIPKQARTGLSANLIRQSFKNNIRYKIATRRKDSEDFVVWKLLLPAWKSSFNHDFDLAFGKWFYENFRNRIVSSLVSIFPSVFDRICRLHRLRIVDEICTVKDWASRFNSSKLLDKLSDVLDFTDENPKRLNPSDHAFLIKKQVTSKNIVRGYTCRVDSVVFNFTTNRLLGSQLIENFYE</sequence>
<evidence type="ECO:0000313" key="1">
    <source>
        <dbReference type="EMBL" id="AOW70813.1"/>
    </source>
</evidence>
<reference evidence="1" key="1">
    <citation type="submission" date="2016-09" db="EMBL/GenBank/DDBJ databases">
        <title>The plastid genome of some eustigmatophyte algae harbours a bacteria-derived six-gene cluster for biosynthesis of a novel secondary metabolite.</title>
        <authorList>
            <person name="Yurchenko T."/>
            <person name="Sevcikova T."/>
            <person name="Strnad H."/>
            <person name="Butenko A."/>
            <person name="Elias M."/>
        </authorList>
    </citation>
    <scope>NUCLEOTIDE SEQUENCE</scope>
</reference>
<geneLocation type="chloroplast" evidence="1"/>
<proteinExistence type="predicted"/>
<dbReference type="AlphaFoldDB" id="A0A1D8RDK3"/>